<proteinExistence type="predicted"/>
<gene>
    <name evidence="2" type="ORF">QBC40DRAFT_68481</name>
</gene>
<evidence type="ECO:0000256" key="1">
    <source>
        <dbReference type="SAM" id="MobiDB-lite"/>
    </source>
</evidence>
<comment type="caution">
    <text evidence="2">The sequence shown here is derived from an EMBL/GenBank/DDBJ whole genome shotgun (WGS) entry which is preliminary data.</text>
</comment>
<evidence type="ECO:0000313" key="3">
    <source>
        <dbReference type="Proteomes" id="UP001303160"/>
    </source>
</evidence>
<feature type="region of interest" description="Disordered" evidence="1">
    <location>
        <begin position="76"/>
        <end position="101"/>
    </location>
</feature>
<accession>A0AAN6XI67</accession>
<name>A0AAN6XI67_9PEZI</name>
<protein>
    <submittedName>
        <fullName evidence="2">Uncharacterized protein</fullName>
    </submittedName>
</protein>
<dbReference type="EMBL" id="MU863916">
    <property type="protein sequence ID" value="KAK4200698.1"/>
    <property type="molecule type" value="Genomic_DNA"/>
</dbReference>
<sequence length="196" mass="21526">MVTNGLLSSDDELFFDPMTTMEPTSYEFQSELSDEDGPDPIAVDEVTQPIAPPVPSHMTPTMPVAPMDFLPDSLIQPEKPPVTNGHGYDGHRSDTEESAPAKPVQIVDIEVPLPQMSEEKKAEFKYIEVPEMTPETEGYMTRRTRYGPRCLRFRRHQQPPGLCHAPEISGIGKTQVLSTSSAAFITLIAPSITGSG</sequence>
<reference evidence="2" key="2">
    <citation type="submission" date="2023-05" db="EMBL/GenBank/DDBJ databases">
        <authorList>
            <consortium name="Lawrence Berkeley National Laboratory"/>
            <person name="Steindorff A."/>
            <person name="Hensen N."/>
            <person name="Bonometti L."/>
            <person name="Westerberg I."/>
            <person name="Brannstrom I.O."/>
            <person name="Guillou S."/>
            <person name="Cros-Aarteil S."/>
            <person name="Calhoun S."/>
            <person name="Haridas S."/>
            <person name="Kuo A."/>
            <person name="Mondo S."/>
            <person name="Pangilinan J."/>
            <person name="Riley R."/>
            <person name="Labutti K."/>
            <person name="Andreopoulos B."/>
            <person name="Lipzen A."/>
            <person name="Chen C."/>
            <person name="Yanf M."/>
            <person name="Daum C."/>
            <person name="Ng V."/>
            <person name="Clum A."/>
            <person name="Ohm R."/>
            <person name="Martin F."/>
            <person name="Silar P."/>
            <person name="Natvig D."/>
            <person name="Lalanne C."/>
            <person name="Gautier V."/>
            <person name="Ament-Velasquez S.L."/>
            <person name="Kruys A."/>
            <person name="Hutchinson M.I."/>
            <person name="Powell A.J."/>
            <person name="Barry K."/>
            <person name="Miller A.N."/>
            <person name="Grigoriev I.V."/>
            <person name="Debuchy R."/>
            <person name="Gladieux P."/>
            <person name="Thoren M.H."/>
            <person name="Johannesson H."/>
        </authorList>
    </citation>
    <scope>NUCLEOTIDE SEQUENCE</scope>
    <source>
        <strain evidence="2">CBS 315.58</strain>
    </source>
</reference>
<organism evidence="2 3">
    <name type="scientific">Triangularia verruculosa</name>
    <dbReference type="NCBI Taxonomy" id="2587418"/>
    <lineage>
        <taxon>Eukaryota</taxon>
        <taxon>Fungi</taxon>
        <taxon>Dikarya</taxon>
        <taxon>Ascomycota</taxon>
        <taxon>Pezizomycotina</taxon>
        <taxon>Sordariomycetes</taxon>
        <taxon>Sordariomycetidae</taxon>
        <taxon>Sordariales</taxon>
        <taxon>Podosporaceae</taxon>
        <taxon>Triangularia</taxon>
    </lineage>
</organism>
<dbReference type="Proteomes" id="UP001303160">
    <property type="component" value="Unassembled WGS sequence"/>
</dbReference>
<dbReference type="AlphaFoldDB" id="A0AAN6XI67"/>
<feature type="region of interest" description="Disordered" evidence="1">
    <location>
        <begin position="26"/>
        <end position="60"/>
    </location>
</feature>
<evidence type="ECO:0000313" key="2">
    <source>
        <dbReference type="EMBL" id="KAK4200698.1"/>
    </source>
</evidence>
<keyword evidence="3" id="KW-1185">Reference proteome</keyword>
<reference evidence="2" key="1">
    <citation type="journal article" date="2023" name="Mol. Phylogenet. Evol.">
        <title>Genome-scale phylogeny and comparative genomics of the fungal order Sordariales.</title>
        <authorList>
            <person name="Hensen N."/>
            <person name="Bonometti L."/>
            <person name="Westerberg I."/>
            <person name="Brannstrom I.O."/>
            <person name="Guillou S."/>
            <person name="Cros-Aarteil S."/>
            <person name="Calhoun S."/>
            <person name="Haridas S."/>
            <person name="Kuo A."/>
            <person name="Mondo S."/>
            <person name="Pangilinan J."/>
            <person name="Riley R."/>
            <person name="LaButti K."/>
            <person name="Andreopoulos B."/>
            <person name="Lipzen A."/>
            <person name="Chen C."/>
            <person name="Yan M."/>
            <person name="Daum C."/>
            <person name="Ng V."/>
            <person name="Clum A."/>
            <person name="Steindorff A."/>
            <person name="Ohm R.A."/>
            <person name="Martin F."/>
            <person name="Silar P."/>
            <person name="Natvig D.O."/>
            <person name="Lalanne C."/>
            <person name="Gautier V."/>
            <person name="Ament-Velasquez S.L."/>
            <person name="Kruys A."/>
            <person name="Hutchinson M.I."/>
            <person name="Powell A.J."/>
            <person name="Barry K."/>
            <person name="Miller A.N."/>
            <person name="Grigoriev I.V."/>
            <person name="Debuchy R."/>
            <person name="Gladieux P."/>
            <person name="Hiltunen Thoren M."/>
            <person name="Johannesson H."/>
        </authorList>
    </citation>
    <scope>NUCLEOTIDE SEQUENCE</scope>
    <source>
        <strain evidence="2">CBS 315.58</strain>
    </source>
</reference>